<accession>A0AAT9GUI6</accession>
<dbReference type="AlphaFoldDB" id="A0AAT9GUI6"/>
<gene>
    <name evidence="2" type="ORF">SJAV_25390</name>
</gene>
<feature type="transmembrane region" description="Helical" evidence="1">
    <location>
        <begin position="6"/>
        <end position="26"/>
    </location>
</feature>
<evidence type="ECO:0000313" key="2">
    <source>
        <dbReference type="EMBL" id="BFH74595.1"/>
    </source>
</evidence>
<feature type="transmembrane region" description="Helical" evidence="1">
    <location>
        <begin position="38"/>
        <end position="59"/>
    </location>
</feature>
<evidence type="ECO:0000256" key="1">
    <source>
        <dbReference type="SAM" id="Phobius"/>
    </source>
</evidence>
<feature type="transmembrane region" description="Helical" evidence="1">
    <location>
        <begin position="132"/>
        <end position="153"/>
    </location>
</feature>
<feature type="transmembrane region" description="Helical" evidence="1">
    <location>
        <begin position="96"/>
        <end position="120"/>
    </location>
</feature>
<keyword evidence="1" id="KW-0472">Membrane</keyword>
<feature type="transmembrane region" description="Helical" evidence="1">
    <location>
        <begin position="165"/>
        <end position="183"/>
    </location>
</feature>
<keyword evidence="1" id="KW-1133">Transmembrane helix</keyword>
<keyword evidence="1" id="KW-0812">Transmembrane</keyword>
<protein>
    <submittedName>
        <fullName evidence="2">Uncharacterized protein</fullName>
    </submittedName>
</protein>
<sequence length="206" mass="22967">MTIYYQPLAWSIITLVIALMLIYVSWRNYNYKKNKMWLFYFLGFLSFLIASLLQVLFAIGDNDPVSSALYSFLVAELVLFLSLGSAQQLSERWLKYYYYYSIIATVILILGIILSSPFGISSNGIPMNFPPLVPATSSVITIPATGLILFLAARALLFKGNKTKLTSVILGVVVLGFGGMLVASGFWQVLYISEFIGMSLFLYGII</sequence>
<organism evidence="2">
    <name type="scientific">Sulfurisphaera javensis</name>
    <dbReference type="NCBI Taxonomy" id="2049879"/>
    <lineage>
        <taxon>Archaea</taxon>
        <taxon>Thermoproteota</taxon>
        <taxon>Thermoprotei</taxon>
        <taxon>Sulfolobales</taxon>
        <taxon>Sulfolobaceae</taxon>
        <taxon>Sulfurisphaera</taxon>
    </lineage>
</organism>
<feature type="transmembrane region" description="Helical" evidence="1">
    <location>
        <begin position="65"/>
        <end position="84"/>
    </location>
</feature>
<reference evidence="2" key="1">
    <citation type="submission" date="2024-03" db="EMBL/GenBank/DDBJ databases">
        <title>Complete genome sequence of Sulfurisphaera javensis strain KD-1.</title>
        <authorList>
            <person name="Sakai H."/>
            <person name="Nur N."/>
            <person name="Suwanto A."/>
            <person name="Kurosawa N."/>
        </authorList>
    </citation>
    <scope>NUCLEOTIDE SEQUENCE</scope>
    <source>
        <strain evidence="2">KD-1</strain>
    </source>
</reference>
<dbReference type="EMBL" id="AP031322">
    <property type="protein sequence ID" value="BFH74595.1"/>
    <property type="molecule type" value="Genomic_DNA"/>
</dbReference>
<name>A0AAT9GUI6_9CREN</name>
<dbReference type="KEGG" id="sjv:SJAV_25390"/>
<proteinExistence type="predicted"/>